<dbReference type="Gene3D" id="1.10.510.10">
    <property type="entry name" value="Transferase(Phosphotransferase) domain 1"/>
    <property type="match status" value="1"/>
</dbReference>
<dbReference type="GO" id="GO:0007165">
    <property type="term" value="P:signal transduction"/>
    <property type="evidence" value="ECO:0007669"/>
    <property type="project" value="InterPro"/>
</dbReference>
<dbReference type="STRING" id="1676925.ENSPKIP00000011873"/>
<evidence type="ECO:0000313" key="3">
    <source>
        <dbReference type="Ensembl" id="ENSPKIP00000011873.1"/>
    </source>
</evidence>
<dbReference type="InterPro" id="IPR000488">
    <property type="entry name" value="Death_dom"/>
</dbReference>
<proteinExistence type="predicted"/>
<dbReference type="Gene3D" id="3.30.200.20">
    <property type="entry name" value="Phosphorylase Kinase, domain 1"/>
    <property type="match status" value="1"/>
</dbReference>
<dbReference type="InterPro" id="IPR000719">
    <property type="entry name" value="Prot_kinase_dom"/>
</dbReference>
<dbReference type="SUPFAM" id="SSF47986">
    <property type="entry name" value="DEATH domain"/>
    <property type="match status" value="1"/>
</dbReference>
<evidence type="ECO:0000313" key="4">
    <source>
        <dbReference type="Proteomes" id="UP000261540"/>
    </source>
</evidence>
<feature type="domain" description="Protein kinase" evidence="2">
    <location>
        <begin position="171"/>
        <end position="465"/>
    </location>
</feature>
<organism evidence="3 4">
    <name type="scientific">Paramormyrops kingsleyae</name>
    <dbReference type="NCBI Taxonomy" id="1676925"/>
    <lineage>
        <taxon>Eukaryota</taxon>
        <taxon>Metazoa</taxon>
        <taxon>Chordata</taxon>
        <taxon>Craniata</taxon>
        <taxon>Vertebrata</taxon>
        <taxon>Euteleostomi</taxon>
        <taxon>Actinopterygii</taxon>
        <taxon>Neopterygii</taxon>
        <taxon>Teleostei</taxon>
        <taxon>Osteoglossocephala</taxon>
        <taxon>Osteoglossomorpha</taxon>
        <taxon>Osteoglossiformes</taxon>
        <taxon>Mormyridae</taxon>
        <taxon>Paramormyrops</taxon>
    </lineage>
</organism>
<dbReference type="Pfam" id="PF00069">
    <property type="entry name" value="Pkinase"/>
    <property type="match status" value="1"/>
</dbReference>
<keyword evidence="1" id="KW-0833">Ubl conjugation pathway</keyword>
<dbReference type="GeneID" id="111844360"/>
<sequence length="619" mass="68445">METLNSSTFLFEISPLLIEKFCNIIDSGDGNLGWRGFASRILPSWLEVRLAERLAATGKSPTRELLWSWGLQNKTLGDLLGVLEEMGHRKAAALFATAPSITNLDHRQYSLSVRKENTASLQALCQAEHKESLPNQEPAGFSSREHHAFILDCEQDSLITYSDVLVGTLHFHPSCKIAEGPLSELYRGTKGGVVFAAKMFKQQKNRDLWSPQWKRFQREVQILQSYRHPNILELWGCFLEGDTYCLVRPYLASGSLFDRLHSRGVGEPLSCQARLDIIDGTAKAVHYLHTARSTVVVCGNITSANILLDDGLKPKLCDFGTAHLRPHSVTQSGIVTMVTGSRGTLGYLPEEYIRDGKLSVRVDVYSLGVIILETLTGQVVQDSRTRTHLADRLREALEGAGSMDTCLRWLDPTAGSWTPHTARLLLDLALECTAVRAKSRPGTETVLKVLCELQDRPRPLENPTLSLPVEDDETLPLCLASPQPRPCECSQSEVTYLSSMPAQEADSTTATQGNPWMWEGVDLCSCRQVHSSCAVKADSLQSDNCKASGFVPVQLHIPEATQRGAYGDARCPISEDIAENPAKARLREKIQQYNQGQINTQELLSMELDCDRNAGGQGM</sequence>
<dbReference type="Pfam" id="PF00531">
    <property type="entry name" value="Death"/>
    <property type="match status" value="1"/>
</dbReference>
<dbReference type="AlphaFoldDB" id="A0A3B3R0F6"/>
<dbReference type="GO" id="GO:0004672">
    <property type="term" value="F:protein kinase activity"/>
    <property type="evidence" value="ECO:0007669"/>
    <property type="project" value="InterPro"/>
</dbReference>
<reference evidence="3" key="1">
    <citation type="submission" date="2025-08" db="UniProtKB">
        <authorList>
            <consortium name="Ensembl"/>
        </authorList>
    </citation>
    <scope>IDENTIFICATION</scope>
</reference>
<dbReference type="Gene3D" id="1.10.533.10">
    <property type="entry name" value="Death Domain, Fas"/>
    <property type="match status" value="1"/>
</dbReference>
<dbReference type="InterPro" id="IPR051348">
    <property type="entry name" value="U-box_ubiquitin_ligases"/>
</dbReference>
<dbReference type="Proteomes" id="UP000261540">
    <property type="component" value="Unplaced"/>
</dbReference>
<dbReference type="PANTHER" id="PTHR45647:SF139">
    <property type="entry name" value="OS02G0152300 PROTEIN"/>
    <property type="match status" value="1"/>
</dbReference>
<dbReference type="KEGG" id="pki:111844360"/>
<dbReference type="GO" id="GO:0035162">
    <property type="term" value="P:embryonic hemopoiesis"/>
    <property type="evidence" value="ECO:0007669"/>
    <property type="project" value="Ensembl"/>
</dbReference>
<dbReference type="PANTHER" id="PTHR45647">
    <property type="entry name" value="OS02G0152300 PROTEIN"/>
    <property type="match status" value="1"/>
</dbReference>
<evidence type="ECO:0000259" key="2">
    <source>
        <dbReference type="PROSITE" id="PS50011"/>
    </source>
</evidence>
<evidence type="ECO:0000256" key="1">
    <source>
        <dbReference type="ARBA" id="ARBA00022786"/>
    </source>
</evidence>
<dbReference type="InterPro" id="IPR011009">
    <property type="entry name" value="Kinase-like_dom_sf"/>
</dbReference>
<dbReference type="SUPFAM" id="SSF56112">
    <property type="entry name" value="Protein kinase-like (PK-like)"/>
    <property type="match status" value="1"/>
</dbReference>
<protein>
    <submittedName>
        <fullName evidence="3">Interleukin-1 receptor-associated kinase 3</fullName>
    </submittedName>
</protein>
<accession>A0A3B3R0F6</accession>
<dbReference type="GO" id="GO:0005524">
    <property type="term" value="F:ATP binding"/>
    <property type="evidence" value="ECO:0007669"/>
    <property type="project" value="InterPro"/>
</dbReference>
<dbReference type="CTD" id="11213"/>
<name>A0A3B3R0F6_9TELE</name>
<dbReference type="RefSeq" id="XP_023668553.1">
    <property type="nucleotide sequence ID" value="XM_023812785.2"/>
</dbReference>
<dbReference type="PROSITE" id="PS50011">
    <property type="entry name" value="PROTEIN_KINASE_DOM"/>
    <property type="match status" value="1"/>
</dbReference>
<dbReference type="OrthoDB" id="4062651at2759"/>
<dbReference type="InterPro" id="IPR011029">
    <property type="entry name" value="DEATH-like_dom_sf"/>
</dbReference>
<dbReference type="GeneTree" id="ENSGT00940000161222"/>
<reference evidence="3" key="2">
    <citation type="submission" date="2025-09" db="UniProtKB">
        <authorList>
            <consortium name="Ensembl"/>
        </authorList>
    </citation>
    <scope>IDENTIFICATION</scope>
</reference>
<dbReference type="Ensembl" id="ENSPKIT00000023078.1">
    <property type="protein sequence ID" value="ENSPKIP00000011873.1"/>
    <property type="gene ID" value="ENSPKIG00000018360.1"/>
</dbReference>
<keyword evidence="4" id="KW-1185">Reference proteome</keyword>